<dbReference type="InterPro" id="IPR029787">
    <property type="entry name" value="Nucleotide_cyclase"/>
</dbReference>
<dbReference type="InterPro" id="IPR052155">
    <property type="entry name" value="Biofilm_reg_signaling"/>
</dbReference>
<feature type="domain" description="EAL" evidence="3">
    <location>
        <begin position="630"/>
        <end position="883"/>
    </location>
</feature>
<evidence type="ECO:0000259" key="3">
    <source>
        <dbReference type="PROSITE" id="PS50883"/>
    </source>
</evidence>
<dbReference type="CDD" id="cd01948">
    <property type="entry name" value="EAL"/>
    <property type="match status" value="1"/>
</dbReference>
<dbReference type="InterPro" id="IPR000160">
    <property type="entry name" value="GGDEF_dom"/>
</dbReference>
<dbReference type="SUPFAM" id="SSF141868">
    <property type="entry name" value="EAL domain-like"/>
    <property type="match status" value="1"/>
</dbReference>
<dbReference type="NCBIfam" id="TIGR00254">
    <property type="entry name" value="GGDEF"/>
    <property type="match status" value="1"/>
</dbReference>
<organism evidence="6 7">
    <name type="scientific">Azospirillum melinis</name>
    <dbReference type="NCBI Taxonomy" id="328839"/>
    <lineage>
        <taxon>Bacteria</taxon>
        <taxon>Pseudomonadati</taxon>
        <taxon>Pseudomonadota</taxon>
        <taxon>Alphaproteobacteria</taxon>
        <taxon>Rhodospirillales</taxon>
        <taxon>Azospirillaceae</taxon>
        <taxon>Azospirillum</taxon>
    </lineage>
</organism>
<dbReference type="PROSITE" id="PS50883">
    <property type="entry name" value="EAL"/>
    <property type="match status" value="1"/>
</dbReference>
<evidence type="ECO:0000259" key="5">
    <source>
        <dbReference type="PROSITE" id="PS50887"/>
    </source>
</evidence>
<dbReference type="Gene3D" id="3.30.450.20">
    <property type="entry name" value="PAS domain"/>
    <property type="match status" value="1"/>
</dbReference>
<feature type="region of interest" description="Disordered" evidence="1">
    <location>
        <begin position="1"/>
        <end position="28"/>
    </location>
</feature>
<dbReference type="PROSITE" id="PS50885">
    <property type="entry name" value="HAMP"/>
    <property type="match status" value="1"/>
</dbReference>
<dbReference type="PROSITE" id="PS50887">
    <property type="entry name" value="GGDEF"/>
    <property type="match status" value="1"/>
</dbReference>
<dbReference type="SMART" id="SM00304">
    <property type="entry name" value="HAMP"/>
    <property type="match status" value="1"/>
</dbReference>
<protein>
    <submittedName>
        <fullName evidence="6">EAL domain-containing protein</fullName>
    </submittedName>
</protein>
<feature type="transmembrane region" description="Helical" evidence="2">
    <location>
        <begin position="35"/>
        <end position="56"/>
    </location>
</feature>
<name>A0ABX2KHI0_9PROT</name>
<gene>
    <name evidence="6" type="ORF">GBZ48_23270</name>
</gene>
<dbReference type="InterPro" id="IPR043128">
    <property type="entry name" value="Rev_trsase/Diguanyl_cyclase"/>
</dbReference>
<dbReference type="InterPro" id="IPR001633">
    <property type="entry name" value="EAL_dom"/>
</dbReference>
<dbReference type="SMART" id="SM00052">
    <property type="entry name" value="EAL"/>
    <property type="match status" value="1"/>
</dbReference>
<dbReference type="InterPro" id="IPR035965">
    <property type="entry name" value="PAS-like_dom_sf"/>
</dbReference>
<dbReference type="Proteomes" id="UP000605086">
    <property type="component" value="Unassembled WGS sequence"/>
</dbReference>
<dbReference type="InterPro" id="IPR000014">
    <property type="entry name" value="PAS"/>
</dbReference>
<dbReference type="RefSeq" id="WP_174473181.1">
    <property type="nucleotide sequence ID" value="NZ_JAGINN010000008.1"/>
</dbReference>
<dbReference type="SUPFAM" id="SSF55073">
    <property type="entry name" value="Nucleotide cyclase"/>
    <property type="match status" value="1"/>
</dbReference>
<dbReference type="EMBL" id="WHOS01000036">
    <property type="protein sequence ID" value="NUB02166.1"/>
    <property type="molecule type" value="Genomic_DNA"/>
</dbReference>
<accession>A0ABX2KHI0</accession>
<dbReference type="Gene3D" id="6.10.340.10">
    <property type="match status" value="1"/>
</dbReference>
<dbReference type="Pfam" id="PF00990">
    <property type="entry name" value="GGDEF"/>
    <property type="match status" value="1"/>
</dbReference>
<keyword evidence="2" id="KW-0812">Transmembrane</keyword>
<keyword evidence="2" id="KW-1133">Transmembrane helix</keyword>
<evidence type="ECO:0000313" key="7">
    <source>
        <dbReference type="Proteomes" id="UP000605086"/>
    </source>
</evidence>
<dbReference type="SUPFAM" id="SSF55785">
    <property type="entry name" value="PYP-like sensor domain (PAS domain)"/>
    <property type="match status" value="1"/>
</dbReference>
<feature type="domain" description="HAMP" evidence="4">
    <location>
        <begin position="243"/>
        <end position="303"/>
    </location>
</feature>
<feature type="domain" description="GGDEF" evidence="5">
    <location>
        <begin position="490"/>
        <end position="621"/>
    </location>
</feature>
<dbReference type="Gene3D" id="3.30.70.270">
    <property type="match status" value="1"/>
</dbReference>
<keyword evidence="7" id="KW-1185">Reference proteome</keyword>
<comment type="caution">
    <text evidence="6">The sequence shown here is derived from an EMBL/GenBank/DDBJ whole genome shotgun (WGS) entry which is preliminary data.</text>
</comment>
<feature type="transmembrane region" description="Helical" evidence="2">
    <location>
        <begin position="217"/>
        <end position="240"/>
    </location>
</feature>
<reference evidence="6 7" key="1">
    <citation type="submission" date="2019-10" db="EMBL/GenBank/DDBJ databases">
        <title>Genome sequence of Azospirillum melinis.</title>
        <authorList>
            <person name="Ambrosini A."/>
            <person name="Sant'Anna F.H."/>
            <person name="Cassan F.D."/>
            <person name="Souza E.M."/>
            <person name="Passaglia L.M.P."/>
        </authorList>
    </citation>
    <scope>NUCLEOTIDE SEQUENCE [LARGE SCALE GENOMIC DNA]</scope>
    <source>
        <strain evidence="6 7">TMCY0552</strain>
    </source>
</reference>
<dbReference type="SMART" id="SM00267">
    <property type="entry name" value="GGDEF"/>
    <property type="match status" value="1"/>
</dbReference>
<dbReference type="InterPro" id="IPR003660">
    <property type="entry name" value="HAMP_dom"/>
</dbReference>
<dbReference type="Pfam" id="PF00563">
    <property type="entry name" value="EAL"/>
    <property type="match status" value="1"/>
</dbReference>
<proteinExistence type="predicted"/>
<dbReference type="Gene3D" id="3.20.20.450">
    <property type="entry name" value="EAL domain"/>
    <property type="match status" value="1"/>
</dbReference>
<sequence>MTDIVSEESGALPGAMHDRAGPGSGSGTGRRTLTIARSALLLAAALVVCLAVMLAVGLQLMQGMDRVADGWRDYDLQAATRSDALSEVRGHLGLGGVIDHFREGAQAGTAGHAAGGHAAGGHAALDRSLALARANLAIYRDIVTPGEDEARAIAAIAAFLDAIQVQMEDPAAAIPAEAFDACRRDAVKGLAALNSHLSAQRARLTAATLTDIEALQWLMAVGGGIIAVLVLALAGTAVWFTRSRIVGPLGRLVEDARRLARRDLDRPFQGGGRRREAGFRRDELGLLGRSLEDSRTALRDLFAAIEEKTRRLGESERRYAMAAAATNDGLWDWDLESGDFYLSARLRQMLHLPADGGDPGLAALLAHIHPDDRHAVLAAIRQGEHGADGASFDVEFRVLPPNPKPEGPKPDGPTPEDAVRWLHLHGIVAAGPDGRVARLAGSAADVSDRKSYEARLVHQATHDFLTGLPNRAYLIHWLRESRAAEGIGRSDLALLFLDLDGFKVVNDSLGHAVGDRVLVATAERIAGLMDAGEFVVRLGGDEFVVAVPSGREAAIARAQGLETAFQRPLCVGGMELRVGLSIGLAVDDGTSDDPDGLLRDADIALYRAKEHGKGRTVLFDASLREAILIRSRLQRDLTPSLEAGDIFLVYQPIVSLPDGRLTGFEALVRWRHPDLGPVSPAQFIPVAEETGQILPLGRHVLERAVEQLGRWRRMAGGAALTVNVNLSARQMWDERYVDDMLAYLAGGRAAGLKVEVTESMTVADHDQARAILERFHALGVELCMDDFGTGYSSLSHLGSLPFDIVKIDKSFVSALGSDPRQESLLCGIVELAHRIGLEVVAEGVETEEERAVLTRIGCDYAQGYLFARPLSVADAEALLLDAGRP</sequence>
<keyword evidence="2" id="KW-0472">Membrane</keyword>
<evidence type="ECO:0000313" key="6">
    <source>
        <dbReference type="EMBL" id="NUB02166.1"/>
    </source>
</evidence>
<evidence type="ECO:0000259" key="4">
    <source>
        <dbReference type="PROSITE" id="PS50885"/>
    </source>
</evidence>
<dbReference type="PANTHER" id="PTHR44757">
    <property type="entry name" value="DIGUANYLATE CYCLASE DGCP"/>
    <property type="match status" value="1"/>
</dbReference>
<dbReference type="CDD" id="cd01949">
    <property type="entry name" value="GGDEF"/>
    <property type="match status" value="1"/>
</dbReference>
<dbReference type="PANTHER" id="PTHR44757:SF2">
    <property type="entry name" value="BIOFILM ARCHITECTURE MAINTENANCE PROTEIN MBAA"/>
    <property type="match status" value="1"/>
</dbReference>
<evidence type="ECO:0000256" key="1">
    <source>
        <dbReference type="SAM" id="MobiDB-lite"/>
    </source>
</evidence>
<dbReference type="CDD" id="cd00130">
    <property type="entry name" value="PAS"/>
    <property type="match status" value="1"/>
</dbReference>
<dbReference type="InterPro" id="IPR035919">
    <property type="entry name" value="EAL_sf"/>
</dbReference>
<dbReference type="Pfam" id="PF00672">
    <property type="entry name" value="HAMP"/>
    <property type="match status" value="1"/>
</dbReference>
<evidence type="ECO:0000256" key="2">
    <source>
        <dbReference type="SAM" id="Phobius"/>
    </source>
</evidence>